<comment type="caution">
    <text evidence="2">The sequence shown here is derived from an EMBL/GenBank/DDBJ whole genome shotgun (WGS) entry which is preliminary data.</text>
</comment>
<proteinExistence type="predicted"/>
<feature type="compositionally biased region" description="Basic and acidic residues" evidence="1">
    <location>
        <begin position="57"/>
        <end position="67"/>
    </location>
</feature>
<dbReference type="EMBL" id="BMMV01000029">
    <property type="protein sequence ID" value="GGK23636.1"/>
    <property type="molecule type" value="Genomic_DNA"/>
</dbReference>
<evidence type="ECO:0000313" key="2">
    <source>
        <dbReference type="EMBL" id="GGK23636.1"/>
    </source>
</evidence>
<organism evidence="2 3">
    <name type="scientific">Streptomyces camponoticapitis</name>
    <dbReference type="NCBI Taxonomy" id="1616125"/>
    <lineage>
        <taxon>Bacteria</taxon>
        <taxon>Bacillati</taxon>
        <taxon>Actinomycetota</taxon>
        <taxon>Actinomycetes</taxon>
        <taxon>Kitasatosporales</taxon>
        <taxon>Streptomycetaceae</taxon>
        <taxon>Streptomyces</taxon>
    </lineage>
</organism>
<protein>
    <submittedName>
        <fullName evidence="2">Uncharacterized protein</fullName>
    </submittedName>
</protein>
<name>A0ABQ2ES38_9ACTN</name>
<reference evidence="3" key="1">
    <citation type="journal article" date="2019" name="Int. J. Syst. Evol. Microbiol.">
        <title>The Global Catalogue of Microorganisms (GCM) 10K type strain sequencing project: providing services to taxonomists for standard genome sequencing and annotation.</title>
        <authorList>
            <consortium name="The Broad Institute Genomics Platform"/>
            <consortium name="The Broad Institute Genome Sequencing Center for Infectious Disease"/>
            <person name="Wu L."/>
            <person name="Ma J."/>
        </authorList>
    </citation>
    <scope>NUCLEOTIDE SEQUENCE [LARGE SCALE GENOMIC DNA]</scope>
    <source>
        <strain evidence="3">CGMCC 4.7275</strain>
    </source>
</reference>
<accession>A0ABQ2ES38</accession>
<gene>
    <name evidence="2" type="ORF">GCM10011583_64490</name>
</gene>
<keyword evidence="3" id="KW-1185">Reference proteome</keyword>
<feature type="region of interest" description="Disordered" evidence="1">
    <location>
        <begin position="41"/>
        <end position="74"/>
    </location>
</feature>
<dbReference type="Proteomes" id="UP000660265">
    <property type="component" value="Unassembled WGS sequence"/>
</dbReference>
<evidence type="ECO:0000256" key="1">
    <source>
        <dbReference type="SAM" id="MobiDB-lite"/>
    </source>
</evidence>
<sequence length="104" mass="10795">MYFALGIAVPFSAALGGIFGKAGILGYGATATQSRELPLLQASSRTKQPAPALRGESASRSDPREAYTELPHTRRQLRLPKGAVSPEALASWAICGPAGQVSAT</sequence>
<evidence type="ECO:0000313" key="3">
    <source>
        <dbReference type="Proteomes" id="UP000660265"/>
    </source>
</evidence>